<organism evidence="2 3">
    <name type="scientific">Pipistrellus nathusii</name>
    <name type="common">Nathusius' pipistrelle</name>
    <dbReference type="NCBI Taxonomy" id="59473"/>
    <lineage>
        <taxon>Eukaryota</taxon>
        <taxon>Metazoa</taxon>
        <taxon>Chordata</taxon>
        <taxon>Craniata</taxon>
        <taxon>Vertebrata</taxon>
        <taxon>Euteleostomi</taxon>
        <taxon>Mammalia</taxon>
        <taxon>Eutheria</taxon>
        <taxon>Laurasiatheria</taxon>
        <taxon>Chiroptera</taxon>
        <taxon>Yangochiroptera</taxon>
        <taxon>Vespertilionidae</taxon>
        <taxon>Pipistrellus</taxon>
    </lineage>
</organism>
<protein>
    <submittedName>
        <fullName evidence="2">Uncharacterized protein</fullName>
    </submittedName>
</protein>
<feature type="region of interest" description="Disordered" evidence="1">
    <location>
        <begin position="93"/>
        <end position="112"/>
    </location>
</feature>
<reference evidence="2" key="1">
    <citation type="submission" date="2023-12" db="EMBL/GenBank/DDBJ databases">
        <authorList>
            <person name="Brown T."/>
        </authorList>
    </citation>
    <scope>NUCLEOTIDE SEQUENCE</scope>
</reference>
<gene>
    <name evidence="2" type="ORF">MPIPNATIZW_LOCUS18274</name>
</gene>
<evidence type="ECO:0000313" key="3">
    <source>
        <dbReference type="Proteomes" id="UP001314169"/>
    </source>
</evidence>
<evidence type="ECO:0000313" key="2">
    <source>
        <dbReference type="EMBL" id="CAK6449968.1"/>
    </source>
</evidence>
<feature type="compositionally biased region" description="Polar residues" evidence="1">
    <location>
        <begin position="97"/>
        <end position="112"/>
    </location>
</feature>
<sequence length="112" mass="11928">MDLGTRVLGGRDILCPCLSLPLVTTPPACEPQGAVLCLVRLFNEPLSSLSVSCPSSPLSSVFPPCPPDSCYPLQRYYADFLYPPELSARLSDLTLEGEQSSASDPQTPGTLV</sequence>
<proteinExistence type="predicted"/>
<accession>A0ABP0AJ85</accession>
<evidence type="ECO:0000256" key="1">
    <source>
        <dbReference type="SAM" id="MobiDB-lite"/>
    </source>
</evidence>
<dbReference type="EMBL" id="OY882879">
    <property type="protein sequence ID" value="CAK6449968.1"/>
    <property type="molecule type" value="Genomic_DNA"/>
</dbReference>
<name>A0ABP0AJ85_PIPNA</name>
<keyword evidence="3" id="KW-1185">Reference proteome</keyword>
<dbReference type="Proteomes" id="UP001314169">
    <property type="component" value="Chromosome X"/>
</dbReference>